<dbReference type="Gene3D" id="2.60.40.1730">
    <property type="entry name" value="tricorn interacting facor f3 domain"/>
    <property type="match status" value="1"/>
</dbReference>
<comment type="caution">
    <text evidence="3">The sequence shown here is derived from an EMBL/GenBank/DDBJ whole genome shotgun (WGS) entry which is preliminary data.</text>
</comment>
<feature type="chain" id="PRO_5026842843" evidence="1">
    <location>
        <begin position="25"/>
        <end position="774"/>
    </location>
</feature>
<dbReference type="GO" id="GO:0042277">
    <property type="term" value="F:peptide binding"/>
    <property type="evidence" value="ECO:0007669"/>
    <property type="project" value="TreeGrafter"/>
</dbReference>
<accession>A0A6M1SV89</accession>
<dbReference type="InterPro" id="IPR042097">
    <property type="entry name" value="Aminopeptidase_N-like_N_sf"/>
</dbReference>
<dbReference type="GO" id="GO:0005615">
    <property type="term" value="C:extracellular space"/>
    <property type="evidence" value="ECO:0007669"/>
    <property type="project" value="TreeGrafter"/>
</dbReference>
<dbReference type="GO" id="GO:0016020">
    <property type="term" value="C:membrane"/>
    <property type="evidence" value="ECO:0007669"/>
    <property type="project" value="TreeGrafter"/>
</dbReference>
<evidence type="ECO:0000313" key="4">
    <source>
        <dbReference type="Proteomes" id="UP000473278"/>
    </source>
</evidence>
<keyword evidence="1" id="KW-0732">Signal</keyword>
<dbReference type="Proteomes" id="UP000473278">
    <property type="component" value="Unassembled WGS sequence"/>
</dbReference>
<dbReference type="Pfam" id="PF17900">
    <property type="entry name" value="Peptidase_M1_N"/>
    <property type="match status" value="1"/>
</dbReference>
<dbReference type="AlphaFoldDB" id="A0A6M1SV89"/>
<dbReference type="EMBL" id="JAALLT010000003">
    <property type="protein sequence ID" value="NGP76890.1"/>
    <property type="molecule type" value="Genomic_DNA"/>
</dbReference>
<dbReference type="Gene3D" id="1.25.10.10">
    <property type="entry name" value="Leucine-rich Repeat Variant"/>
    <property type="match status" value="1"/>
</dbReference>
<dbReference type="SUPFAM" id="SSF48371">
    <property type="entry name" value="ARM repeat"/>
    <property type="match status" value="1"/>
</dbReference>
<protein>
    <submittedName>
        <fullName evidence="3">M1 family metallopeptidase</fullName>
    </submittedName>
</protein>
<dbReference type="GO" id="GO:0005737">
    <property type="term" value="C:cytoplasm"/>
    <property type="evidence" value="ECO:0007669"/>
    <property type="project" value="TreeGrafter"/>
</dbReference>
<dbReference type="PANTHER" id="PTHR11533">
    <property type="entry name" value="PROTEASE M1 ZINC METALLOPROTEASE"/>
    <property type="match status" value="1"/>
</dbReference>
<keyword evidence="4" id="KW-1185">Reference proteome</keyword>
<reference evidence="3 4" key="1">
    <citation type="submission" date="2020-02" db="EMBL/GenBank/DDBJ databases">
        <title>Balneolaceae bacterium YR4-1, complete genome.</title>
        <authorList>
            <person name="Li Y."/>
            <person name="Wu S."/>
        </authorList>
    </citation>
    <scope>NUCLEOTIDE SEQUENCE [LARGE SCALE GENOMIC DNA]</scope>
    <source>
        <strain evidence="3 4">YR4-1</strain>
    </source>
</reference>
<gene>
    <name evidence="3" type="ORF">G3570_09615</name>
</gene>
<name>A0A6M1SV89_9BACT</name>
<evidence type="ECO:0000259" key="2">
    <source>
        <dbReference type="Pfam" id="PF17900"/>
    </source>
</evidence>
<dbReference type="InterPro" id="IPR016024">
    <property type="entry name" value="ARM-type_fold"/>
</dbReference>
<evidence type="ECO:0000256" key="1">
    <source>
        <dbReference type="SAM" id="SignalP"/>
    </source>
</evidence>
<dbReference type="InterPro" id="IPR045357">
    <property type="entry name" value="Aminopeptidase_N-like_N"/>
</dbReference>
<sequence>MKRTGRLPLALLFLLLLFISPLQAQDFDFEKYPKLNFNFSQLNLDLTIDPENNGIKGTAAYELSANIGGVDSLVLQAAHMDIASVSINDAEASFTLNNDSLFIQLPDSTLPGKTYSLTVDYSTIPKFGILSNDLGTVWTSLLPQSHKHWFPTIDHPRVTFNSTLSLTVPSGYQAVANGVKLEEEILDVEQVRYVFKTRNEIPTTSLTFAVGRLERNETSFGVKKINLNAESGLWSAAERKTLLQEAAQILKRTEEQIGMKYPYERLNIVMLQDHFWETKTWGASVIFIHENGGNLQAQLRRGIYGQWFGVYQREEQWANANAVNLLQTALHYRLQDSTIRLSYEDIPSEKPSSVYDTFGPSIWNTFQGNYDNLEKNFLDTIEENLPSVLAWGEGVYDFSDYGEFWYQKTGQPVFELKMEGSGNSVTESMESDTVIYRVDYTQNTDNIKLTFEALQGGYEELVTLPLVQVSANAVDTSQVTFTGARDSVTINVPALVENVSITTGDRSNLILEQYKPASFLIYQLRNAASVEERIEAAEKLGYHSDDPDLQLAIKDFMNRELDPRVKAALLRSFGEIAGGASGTEQVFLEALQNENRDIREAALSVLQNYPDSETVQQRVRDYALEADSLKFYKNATRIYSSVSDSNAFESFVSNMVSADTAGHKAIFAIQELANRGSIDRAVRQAEFYISDVYDFKVRSAALKILLQHDHAPADWEVRTKEMLSDSDPRIRYITVNGLPKITGLDYRELLESVIQDEYDQRVFKAMESILSRES</sequence>
<evidence type="ECO:0000313" key="3">
    <source>
        <dbReference type="EMBL" id="NGP76890.1"/>
    </source>
</evidence>
<dbReference type="InterPro" id="IPR050344">
    <property type="entry name" value="Peptidase_M1_aminopeptidases"/>
</dbReference>
<dbReference type="GO" id="GO:0070006">
    <property type="term" value="F:metalloaminopeptidase activity"/>
    <property type="evidence" value="ECO:0007669"/>
    <property type="project" value="TreeGrafter"/>
</dbReference>
<feature type="signal peptide" evidence="1">
    <location>
        <begin position="1"/>
        <end position="24"/>
    </location>
</feature>
<dbReference type="RefSeq" id="WP_165141729.1">
    <property type="nucleotide sequence ID" value="NZ_JAALLT010000003.1"/>
</dbReference>
<dbReference type="GO" id="GO:0008270">
    <property type="term" value="F:zinc ion binding"/>
    <property type="evidence" value="ECO:0007669"/>
    <property type="project" value="TreeGrafter"/>
</dbReference>
<organism evidence="3 4">
    <name type="scientific">Halalkalibaculum roseum</name>
    <dbReference type="NCBI Taxonomy" id="2709311"/>
    <lineage>
        <taxon>Bacteria</taxon>
        <taxon>Pseudomonadati</taxon>
        <taxon>Balneolota</taxon>
        <taxon>Balneolia</taxon>
        <taxon>Balneolales</taxon>
        <taxon>Balneolaceae</taxon>
        <taxon>Halalkalibaculum</taxon>
    </lineage>
</organism>
<dbReference type="InterPro" id="IPR011989">
    <property type="entry name" value="ARM-like"/>
</dbReference>
<feature type="domain" description="Aminopeptidase N-like N-terminal" evidence="2">
    <location>
        <begin position="43"/>
        <end position="203"/>
    </location>
</feature>
<proteinExistence type="predicted"/>
<dbReference type="SUPFAM" id="SSF63737">
    <property type="entry name" value="Leukotriene A4 hydrolase N-terminal domain"/>
    <property type="match status" value="1"/>
</dbReference>
<dbReference type="GO" id="GO:0043171">
    <property type="term" value="P:peptide catabolic process"/>
    <property type="evidence" value="ECO:0007669"/>
    <property type="project" value="TreeGrafter"/>
</dbReference>
<dbReference type="PANTHER" id="PTHR11533:SF174">
    <property type="entry name" value="PUROMYCIN-SENSITIVE AMINOPEPTIDASE-RELATED"/>
    <property type="match status" value="1"/>
</dbReference>